<dbReference type="InterPro" id="IPR007709">
    <property type="entry name" value="N-FG_amidohydro"/>
</dbReference>
<name>A0A368KRE8_9BACT</name>
<accession>A0A368KRE8</accession>
<dbReference type="OrthoDB" id="9815326at2"/>
<evidence type="ECO:0000313" key="2">
    <source>
        <dbReference type="Proteomes" id="UP000253562"/>
    </source>
</evidence>
<protein>
    <submittedName>
        <fullName evidence="1">N-formylglutamate amidohydrolase</fullName>
    </submittedName>
</protein>
<dbReference type="RefSeq" id="WP_114369136.1">
    <property type="nucleotide sequence ID" value="NZ_QPEX01000024.1"/>
</dbReference>
<dbReference type="SUPFAM" id="SSF53187">
    <property type="entry name" value="Zn-dependent exopeptidases"/>
    <property type="match status" value="1"/>
</dbReference>
<reference evidence="1 2" key="1">
    <citation type="submission" date="2018-07" db="EMBL/GenBank/DDBJ databases">
        <title>Comparative genomes isolates from brazilian mangrove.</title>
        <authorList>
            <person name="De Araujo J.E."/>
            <person name="Taketani R.G."/>
            <person name="Silva M.C.P."/>
            <person name="Lourenco M.V."/>
            <person name="Oliveira V.M."/>
            <person name="Andreote F.D."/>
        </authorList>
    </citation>
    <scope>NUCLEOTIDE SEQUENCE [LARGE SCALE GENOMIC DNA]</scope>
    <source>
        <strain evidence="1 2">HEX PRIS-MGV</strain>
    </source>
</reference>
<dbReference type="GO" id="GO:0016787">
    <property type="term" value="F:hydrolase activity"/>
    <property type="evidence" value="ECO:0007669"/>
    <property type="project" value="UniProtKB-KW"/>
</dbReference>
<dbReference type="AlphaFoldDB" id="A0A368KRE8"/>
<dbReference type="Pfam" id="PF05013">
    <property type="entry name" value="FGase"/>
    <property type="match status" value="1"/>
</dbReference>
<dbReference type="Proteomes" id="UP000253562">
    <property type="component" value="Unassembled WGS sequence"/>
</dbReference>
<dbReference type="EMBL" id="QPEX01000024">
    <property type="protein sequence ID" value="RCS49423.1"/>
    <property type="molecule type" value="Genomic_DNA"/>
</dbReference>
<comment type="caution">
    <text evidence="1">The sequence shown here is derived from an EMBL/GenBank/DDBJ whole genome shotgun (WGS) entry which is preliminary data.</text>
</comment>
<evidence type="ECO:0000313" key="1">
    <source>
        <dbReference type="EMBL" id="RCS49423.1"/>
    </source>
</evidence>
<proteinExistence type="predicted"/>
<sequence length="241" mass="27808">MQPQRSAILLTCEHAGNQVPQQYATLFAGHEALLDSHRGWDPGTLRMGNHFASKLHATLVFREVTRLLVDLNRSESNRVIFSSIVRELPLEQREEILQLHYRPFRREVLQWINDKVAKGTFVRHLSLHSFTPQLGNQVRQAEIGLLYDPARKHEQEICQRWGSELRKEFPGFRVRMNYPYRGISDGHTSAMRKVFSAEQYAGIELEVNQQLFAKPSEEVGQMIAGLCRSYQKTLENDHAGN</sequence>
<organism evidence="1 2">
    <name type="scientific">Bremerella cremea</name>
    <dbReference type="NCBI Taxonomy" id="1031537"/>
    <lineage>
        <taxon>Bacteria</taxon>
        <taxon>Pseudomonadati</taxon>
        <taxon>Planctomycetota</taxon>
        <taxon>Planctomycetia</taxon>
        <taxon>Pirellulales</taxon>
        <taxon>Pirellulaceae</taxon>
        <taxon>Bremerella</taxon>
    </lineage>
</organism>
<gene>
    <name evidence="1" type="ORF">DTL42_12925</name>
</gene>
<dbReference type="Gene3D" id="3.40.630.40">
    <property type="entry name" value="Zn-dependent exopeptidases"/>
    <property type="match status" value="1"/>
</dbReference>
<keyword evidence="1" id="KW-0378">Hydrolase</keyword>